<dbReference type="InterPro" id="IPR025883">
    <property type="entry name" value="Cadherin-like_domain"/>
</dbReference>
<dbReference type="Proteomes" id="UP000256977">
    <property type="component" value="Unassembled WGS sequence"/>
</dbReference>
<reference evidence="4 5" key="1">
    <citation type="submission" date="2018-07" db="EMBL/GenBank/DDBJ databases">
        <title>Genomic Encyclopedia of Type Strains, Phase III (KMG-III): the genomes of soil and plant-associated and newly described type strains.</title>
        <authorList>
            <person name="Whitman W."/>
        </authorList>
    </citation>
    <scope>NUCLEOTIDE SEQUENCE [LARGE SCALE GENOMIC DNA]</scope>
    <source>
        <strain evidence="4 5">CECT 7287</strain>
    </source>
</reference>
<organism evidence="4 5">
    <name type="scientific">Cohnella phaseoli</name>
    <dbReference type="NCBI Taxonomy" id="456490"/>
    <lineage>
        <taxon>Bacteria</taxon>
        <taxon>Bacillati</taxon>
        <taxon>Bacillota</taxon>
        <taxon>Bacilli</taxon>
        <taxon>Bacillales</taxon>
        <taxon>Paenibacillaceae</taxon>
        <taxon>Cohnella</taxon>
    </lineage>
</organism>
<accession>A0A3D9JSN0</accession>
<evidence type="ECO:0000259" key="3">
    <source>
        <dbReference type="PROSITE" id="PS51272"/>
    </source>
</evidence>
<dbReference type="EMBL" id="QRDZ01000011">
    <property type="protein sequence ID" value="RED76779.1"/>
    <property type="molecule type" value="Genomic_DNA"/>
</dbReference>
<feature type="region of interest" description="Disordered" evidence="1">
    <location>
        <begin position="2435"/>
        <end position="2459"/>
    </location>
</feature>
<dbReference type="OrthoDB" id="9807519at2"/>
<evidence type="ECO:0000313" key="5">
    <source>
        <dbReference type="Proteomes" id="UP000256977"/>
    </source>
</evidence>
<dbReference type="InterPro" id="IPR036116">
    <property type="entry name" value="FN3_sf"/>
</dbReference>
<name>A0A3D9JSN0_9BACL</name>
<gene>
    <name evidence="4" type="ORF">DFP98_111163</name>
</gene>
<dbReference type="InterPro" id="IPR013783">
    <property type="entry name" value="Ig-like_fold"/>
</dbReference>
<dbReference type="PANTHER" id="PTHR43308:SF5">
    <property type="entry name" value="S-LAYER PROTEIN _ PEPTIDOGLYCAN ENDO-BETA-N-ACETYLGLUCOSAMINIDASE"/>
    <property type="match status" value="1"/>
</dbReference>
<proteinExistence type="predicted"/>
<feature type="domain" description="SLH" evidence="3">
    <location>
        <begin position="2745"/>
        <end position="2805"/>
    </location>
</feature>
<dbReference type="Pfam" id="PF24681">
    <property type="entry name" value="Kelch_KLHDC2_KLHL20_DRC7"/>
    <property type="match status" value="1"/>
</dbReference>
<dbReference type="PROSITE" id="PS51272">
    <property type="entry name" value="SLH"/>
    <property type="match status" value="3"/>
</dbReference>
<evidence type="ECO:0000259" key="2">
    <source>
        <dbReference type="PROSITE" id="PS50853"/>
    </source>
</evidence>
<feature type="domain" description="Fibronectin type-III" evidence="2">
    <location>
        <begin position="1727"/>
        <end position="1827"/>
    </location>
</feature>
<dbReference type="Gene3D" id="2.120.10.80">
    <property type="entry name" value="Kelch-type beta propeller"/>
    <property type="match status" value="1"/>
</dbReference>
<evidence type="ECO:0000313" key="4">
    <source>
        <dbReference type="EMBL" id="RED76779.1"/>
    </source>
</evidence>
<dbReference type="SMART" id="SM00060">
    <property type="entry name" value="FN3"/>
    <property type="match status" value="3"/>
</dbReference>
<protein>
    <submittedName>
        <fullName evidence="4">Galactose oxidase-like protein</fullName>
    </submittedName>
</protein>
<dbReference type="InterPro" id="IPR003961">
    <property type="entry name" value="FN3_dom"/>
</dbReference>
<dbReference type="InterPro" id="IPR001119">
    <property type="entry name" value="SLH_dom"/>
</dbReference>
<dbReference type="Pfam" id="PF12733">
    <property type="entry name" value="Cadherin-like"/>
    <property type="match status" value="3"/>
</dbReference>
<comment type="caution">
    <text evidence="4">The sequence shown here is derived from an EMBL/GenBank/DDBJ whole genome shotgun (WGS) entry which is preliminary data.</text>
</comment>
<dbReference type="CDD" id="cd00063">
    <property type="entry name" value="FN3"/>
    <property type="match status" value="1"/>
</dbReference>
<dbReference type="InterPro" id="IPR015915">
    <property type="entry name" value="Kelch-typ_b-propeller"/>
</dbReference>
<dbReference type="InterPro" id="IPR051465">
    <property type="entry name" value="Cell_Envelope_Struct_Comp"/>
</dbReference>
<feature type="domain" description="SLH" evidence="3">
    <location>
        <begin position="2680"/>
        <end position="2744"/>
    </location>
</feature>
<keyword evidence="5" id="KW-1185">Reference proteome</keyword>
<dbReference type="Gene3D" id="2.60.40.10">
    <property type="entry name" value="Immunoglobulins"/>
    <property type="match status" value="1"/>
</dbReference>
<feature type="domain" description="SLH" evidence="3">
    <location>
        <begin position="2807"/>
        <end position="2870"/>
    </location>
</feature>
<dbReference type="Gene3D" id="2.60.40.2340">
    <property type="match status" value="1"/>
</dbReference>
<dbReference type="Pfam" id="PF00395">
    <property type="entry name" value="SLH"/>
    <property type="match status" value="3"/>
</dbReference>
<dbReference type="RefSeq" id="WP_116061574.1">
    <property type="nucleotide sequence ID" value="NZ_QRDZ01000011.1"/>
</dbReference>
<dbReference type="SUPFAM" id="SSF117281">
    <property type="entry name" value="Kelch motif"/>
    <property type="match status" value="1"/>
</dbReference>
<evidence type="ECO:0000256" key="1">
    <source>
        <dbReference type="SAM" id="MobiDB-lite"/>
    </source>
</evidence>
<sequence length="2907" mass="311115">MGRNNEINGGTDTVRKPWSSGLARLLIAMLLLQCLPIFGGENTVQAAGAGNGDSFVQLNANPPTAALTDYKWKQVQVNLSPEARQAASMVHDEAAENVILFGGEDGVTLRNDTWIWDGQQQTWQDMLNLPLSPDKRKSAAMAYDPNSGKVLLFGGEGLSGVLDDTWLWDGLNARWEQVTGLADSPSARGGAQMAFDGENLVLFGGYELSGSTKTPLGDMWLWDGAGWTEAHPTVMPPALHSGQMVYNGEKALLFGGNEGPTTGTYTSTHAPIITKPVTFDRGSALLWLWDRVAQSWSSIDGPVVEDYKGDVYGRWGNAMAYDGRRIVNVGGVTSYINMTNLTVIPELKLPNDIGMTAEAVDGWAGEDTWEYLSSGFSTDRIYQRDWREIGGNIYPVRGVDNQREPFPISYANMAFDGQNLVYFGGHRDAIVIYDNYNDNNLVGNMPAGTINETWLFGVPQPSAPGVRLAGDPVVSVDENDHANDVVSVVTSVYDNGTKEITARGIEYRVYPQEGNGAWTDVPYTGSASAPGSFTVQLTGLEWMQQYEVRGYAVNELGKSFTEIKRFRMESGNVEATDLQFNRVGAAVLHVKDKKRLVAVGTGISNLLSKSPDSIHYFLKDSDGAQYPLNYSIINDRQLELTWEADLPPGQYDVHLEHDFFHDRVFDDGLLLTESGFYKPRNFASIEVASTSIGNEANSLKLKGIFTEDPLVPNVYVLNDATEPVVINDSLLFKGASLVVDKRGATTTISGDGRLYVNSNGPLGPVSYTLYEGPFTISSDNFTIALNTTEAEDYLNLDIPIKANLLTFVSGGFRLNADLHLKLLLGDKEIDEWVTTEELIFGISRFGLYKSFAVDTGLKVGPFDVSHFRVAVNSFASVPYVRFEETGKLPETNLYFKLYTLTKQGRLDSIQYNTWTSERLGTTGLMINSLSGSVDNLANKIQIPQTLRVTGSMNDTGFSQLQKGNANYHLNNGEFNASLFSYGLTTNGGTANYYWLPVSNMTMQAVTDAKRAAIKGFSYPGYVVKGDFNLDGKIKGPISMASQSGFKGSITATVRVPAGVPRIGGVTVKDVVLNVSQGGLYGTFKHNGIGASLFYSVKDNTMSFDVEAEPPKPTWPTWSLRDAVGGGITGIFDATAPWLDIVTGVLGFTKSNKDNQVHILSAAPLPRAFDLTPISASIQPEKPVHTDAQARMVDGQLTTMDQTPYVVTATQASAGKLIASLTVDHPYTALFVLTGDQRTAALKATAAGTTQEQAVQAETIYDAASDTTYMRVALYAGKWNLTISGSSAIQVNELQFANKSLKLDELGKLWAEAAERSVTSFTVEEPGSYVLQIGKTQGDAIVYKPDGRPYSLQTAQSEPNWNAFRAADGTTYVLLDAAQAGTWMISAGTAPSSILSNAPSATGMSDVAQWAQSQAYPTVFELKQTEHGQAIVEIYGANAQTKLYTPGGKLYALQPDPGLPGMNVLYDESQQKQTIWLDGVDLKGQWKVVSDTFTSAVAYKASRQFLSIKPLTMEGLVSKYFMLEEQGDYMLTVSGGNENTVLIAPDGKPYTLNFAEPDGNAYLQPASDRVLSADSSGDSPQIVTSNPVNDGKDMLYVSLLNAPAGKWTIQTPKAAELQIQKLIPLPALTASVSNVAGANNRIQVAWSTENAASDTQVTLMLTGTADQWVGEVIRSGLPASGNQAIDLPGDLLPGTYHLSVLGESTNGMPLLTMAQGIVEVTAPVTLQSPEQPNVVATGNEEITLQFASVAGEVSAYRIWVSETGGAQAMAPVMDVEPQAGNTQKVVISGLTAGATYDIAVSAIGHAQGRVALSPLSASVQTELPVPEPAKLAVAVNAAGGKAVVEKSYLAYYGSEEQALFTAAEQASLQIESDQSAALTLFVNGKQLAGEQVAAGGTATFDLQVLLGVNELPERVNSIQIEAVNERGDRSMAYRKLVIDRTAPLLIASGGLDAQNEPISLNGRVAEHSNVYMTGQTDAGATLVVNGITVPVDDNGQFSYYAPIEWGDSEESVAFAMTATDVAGNETVYKFEVMRGVSGPIPATPGELAALTVGNARMITPYQFGQTEYEAAAYADSVRVYAVPMDAASTVTVNDTALPTSGYVDIALPASGETTVSIKVHSASAGDRLYSLKLNGTGSSEATLSTLTLNDAQTGDEIPAPSFTGAEESYTAYVGNSVDRVTVTAGASKIGSAIQVKSQAVSSGQASAPIQLSVGENRIPIIVTAPDGVTKREYTLVVMREPSDNARLQSLGIVTDGAELLADFNPQTSNYKVIVPYATDEFKFLPITEQTDATLRINGQMPTSGEVSLPFTKDAQTVAIEVTAEDGAATRTYTVGLLRRQTVPGQSPTLASLEATPNLDGEFAPYKFKYDMVSKTQNAKVSIVAMASDPDATVTVQDVTQQGGGTFTPSIAVGENTIIVNVESADHRTSQTYSIHVTRTSSGSSSSSSSPAITTENVRQSTVTGGAGDWVVQIPIIRTVAPDGSTTDTVKLDADKAKDVVAKAKQGKTTVARIQVTDLPGDPADERFVSLSSQALILLADSGLSLQIDLPEGVIELRSDALKQLGQKRTDAYFRIVPIVAASERKTVDTRVLEADLVVQAADGRPVSVIGHPVKIETNYSGFKTEVLLRLDSLKLPLDKEAAKKLLSELRVYIEHSDGEKKLMQGEVRYNADGSVAGIAVEVNKFSTFTIVRIGLSEGDTAGTLEPYLSGYPDGTFRPSQSIKRAEFATILHRLGLKSIDASAAGRAAGYEDVAAKHWAAEAIADMQSSGLMLGDNQGRFRPGAAVTRAEMASIVARLIPAGAGDQTATAALPDDVQGHWAAEAIGKALQAGILQGYPDGSFHPDRPLTRAETVRVLNRLLERPTPAVSASSWPDVPTSHWAIRDIESASGIVKVSESDDAQLVPQRK</sequence>
<feature type="compositionally biased region" description="Polar residues" evidence="1">
    <location>
        <begin position="2449"/>
        <end position="2459"/>
    </location>
</feature>
<feature type="compositionally biased region" description="Low complexity" evidence="1">
    <location>
        <begin position="2439"/>
        <end position="2448"/>
    </location>
</feature>
<dbReference type="SUPFAM" id="SSF49265">
    <property type="entry name" value="Fibronectin type III"/>
    <property type="match status" value="1"/>
</dbReference>
<dbReference type="PANTHER" id="PTHR43308">
    <property type="entry name" value="OUTER MEMBRANE PROTEIN ALPHA-RELATED"/>
    <property type="match status" value="1"/>
</dbReference>
<dbReference type="PROSITE" id="PS50853">
    <property type="entry name" value="FN3"/>
    <property type="match status" value="1"/>
</dbReference>